<reference evidence="2 3" key="1">
    <citation type="submission" date="2019-07" db="EMBL/GenBank/DDBJ databases">
        <title>Complete genome of Crassaminicella thermophila SY095.</title>
        <authorList>
            <person name="Li X."/>
        </authorList>
    </citation>
    <scope>NUCLEOTIDE SEQUENCE [LARGE SCALE GENOMIC DNA]</scope>
    <source>
        <strain evidence="2 3">SY095</strain>
    </source>
</reference>
<evidence type="ECO:0000313" key="2">
    <source>
        <dbReference type="EMBL" id="QEK10929.1"/>
    </source>
</evidence>
<protein>
    <submittedName>
        <fullName evidence="2">DUF3794 domain-containing protein</fullName>
    </submittedName>
</protein>
<feature type="domain" description="SipL SPOCS" evidence="1">
    <location>
        <begin position="30"/>
        <end position="110"/>
    </location>
</feature>
<gene>
    <name evidence="2" type="ORF">FQB35_00265</name>
</gene>
<accession>A0A5C0SDD0</accession>
<dbReference type="OrthoDB" id="2381017at2"/>
<organism evidence="2 3">
    <name type="scientific">Crassaminicella thermophila</name>
    <dbReference type="NCBI Taxonomy" id="2599308"/>
    <lineage>
        <taxon>Bacteria</taxon>
        <taxon>Bacillati</taxon>
        <taxon>Bacillota</taxon>
        <taxon>Clostridia</taxon>
        <taxon>Eubacteriales</taxon>
        <taxon>Clostridiaceae</taxon>
        <taxon>Crassaminicella</taxon>
    </lineage>
</organism>
<proteinExistence type="predicted"/>
<sequence length="164" mass="18331">MAELIKVPKVIGTGSAQYLSVVDIPFNIPVFEIIDIIKKVEITDCYVVDNKVIINGELNKNIIYKTKEEEEQFDNVTRVCGDVVHCTVTIPFALFVEVPGALEGDQCQIEDAFVEGERDVERDFNTDGTFNTLHEKSIIRVDVKVTRTEQICVETSTECVVTGS</sequence>
<dbReference type="Proteomes" id="UP000324646">
    <property type="component" value="Chromosome"/>
</dbReference>
<dbReference type="InterPro" id="IPR024300">
    <property type="entry name" value="SipL_SPOCS_dom"/>
</dbReference>
<dbReference type="Pfam" id="PF12673">
    <property type="entry name" value="SipL"/>
    <property type="match status" value="1"/>
</dbReference>
<dbReference type="EMBL" id="CP042243">
    <property type="protein sequence ID" value="QEK10929.1"/>
    <property type="molecule type" value="Genomic_DNA"/>
</dbReference>
<dbReference type="RefSeq" id="WP_148808003.1">
    <property type="nucleotide sequence ID" value="NZ_CP042243.1"/>
</dbReference>
<evidence type="ECO:0000259" key="1">
    <source>
        <dbReference type="Pfam" id="PF12673"/>
    </source>
</evidence>
<dbReference type="AlphaFoldDB" id="A0A5C0SDD0"/>
<keyword evidence="3" id="KW-1185">Reference proteome</keyword>
<name>A0A5C0SDD0_CRATE</name>
<dbReference type="KEGG" id="crs:FQB35_00265"/>
<evidence type="ECO:0000313" key="3">
    <source>
        <dbReference type="Proteomes" id="UP000324646"/>
    </source>
</evidence>